<gene>
    <name evidence="5" type="ORF">GPA10_17730</name>
</gene>
<dbReference type="RefSeq" id="WP_343041032.1">
    <property type="nucleotide sequence ID" value="NZ_WPNZ01000009.1"/>
</dbReference>
<keyword evidence="1" id="KW-0732">Signal</keyword>
<evidence type="ECO:0000313" key="5">
    <source>
        <dbReference type="EMBL" id="MVO86552.1"/>
    </source>
</evidence>
<accession>A0A6L6WYG2</accession>
<name>A0A6L6WYG2_9ACTN</name>
<dbReference type="Gene3D" id="3.40.190.10">
    <property type="entry name" value="Periplasmic binding protein-like II"/>
    <property type="match status" value="2"/>
</dbReference>
<keyword evidence="6" id="KW-1185">Reference proteome</keyword>
<dbReference type="Pfam" id="PF12849">
    <property type="entry name" value="PBP_like_2"/>
    <property type="match status" value="1"/>
</dbReference>
<dbReference type="InterPro" id="IPR050811">
    <property type="entry name" value="Phosphate_ABC_transporter"/>
</dbReference>
<dbReference type="PANTHER" id="PTHR30570">
    <property type="entry name" value="PERIPLASMIC PHOSPHATE BINDING COMPONENT OF PHOSPHATE ABC TRANSPORTER"/>
    <property type="match status" value="1"/>
</dbReference>
<comment type="caution">
    <text evidence="5">The sequence shown here is derived from an EMBL/GenBank/DDBJ whole genome shotgun (WGS) entry which is preliminary data.</text>
</comment>
<keyword evidence="3" id="KW-1133">Transmembrane helix</keyword>
<organism evidence="5 6">
    <name type="scientific">Streptomyces typhae</name>
    <dbReference type="NCBI Taxonomy" id="2681492"/>
    <lineage>
        <taxon>Bacteria</taxon>
        <taxon>Bacillati</taxon>
        <taxon>Actinomycetota</taxon>
        <taxon>Actinomycetes</taxon>
        <taxon>Kitasatosporales</taxon>
        <taxon>Streptomycetaceae</taxon>
        <taxon>Streptomyces</taxon>
    </lineage>
</organism>
<protein>
    <submittedName>
        <fullName evidence="5">Phosphate ABC transporter substrate-binding protein</fullName>
    </submittedName>
</protein>
<evidence type="ECO:0000259" key="4">
    <source>
        <dbReference type="Pfam" id="PF12849"/>
    </source>
</evidence>
<dbReference type="Proteomes" id="UP000483802">
    <property type="component" value="Unassembled WGS sequence"/>
</dbReference>
<evidence type="ECO:0000256" key="2">
    <source>
        <dbReference type="SAM" id="MobiDB-lite"/>
    </source>
</evidence>
<feature type="transmembrane region" description="Helical" evidence="3">
    <location>
        <begin position="12"/>
        <end position="28"/>
    </location>
</feature>
<keyword evidence="3" id="KW-0472">Membrane</keyword>
<evidence type="ECO:0000256" key="3">
    <source>
        <dbReference type="SAM" id="Phobius"/>
    </source>
</evidence>
<sequence>MEWLNPENAVAVATAALGLFATVGAIWYERRVPRRKRIGYRVQMDTAIGDNVRTGGANARLGLFDETPEMSDATLVLLRVENDGSQFVSDTDYTGRALHGLTAVFTDRTVRGLAVTAQAGADHLMEHFTPAAGLRYEGATVFIPRVPLDRGQHFKLLVLLTGGAVGSEVIVSGGLQAGAVQPNRSTTPDDKPPLFSRPAKVLTALLTVGVVTLASLILADVDDSTPIECASGELTVVGSTAFRPVVEELKEKYEDDCPGASITVSAHGSTAGIRELNREGARYARKHKKSPPMIALSDGPKSDAYPRLIENRVAISAYALVVNERVRLKNLSLTDVRRLYRGKIRNWKQLGGPDLDVSLISRNSSSGTYETLRRRVLGGVREIEPSSADCVHKDNARDPVIRCELDSTEQVLDTVSEVPGGIGYSELRAAEDLDGLHRLSLDGHAASADSLANRRYPLREIEYAYTYGSPPADSLASQFLTYARRSGLDVIRIHGHLPCSASEGLKACAELPDEPGARSTDQPAATATAAATAASR</sequence>
<dbReference type="SUPFAM" id="SSF53850">
    <property type="entry name" value="Periplasmic binding protein-like II"/>
    <property type="match status" value="1"/>
</dbReference>
<dbReference type="InterPro" id="IPR024370">
    <property type="entry name" value="PBP_domain"/>
</dbReference>
<feature type="domain" description="PBP" evidence="4">
    <location>
        <begin position="227"/>
        <end position="483"/>
    </location>
</feature>
<keyword evidence="3" id="KW-0812">Transmembrane</keyword>
<feature type="compositionally biased region" description="Low complexity" evidence="2">
    <location>
        <begin position="524"/>
        <end position="536"/>
    </location>
</feature>
<evidence type="ECO:0000313" key="6">
    <source>
        <dbReference type="Proteomes" id="UP000483802"/>
    </source>
</evidence>
<reference evidence="5 6" key="1">
    <citation type="submission" date="2019-11" db="EMBL/GenBank/DDBJ databases">
        <title>Streptomyces typhae sp. nov., a novel endophytic actinomycete isolated from the root of cattail pollen (Typha angustifolia L.).</title>
        <authorList>
            <person name="Peng C."/>
        </authorList>
    </citation>
    <scope>NUCLEOTIDE SEQUENCE [LARGE SCALE GENOMIC DNA]</scope>
    <source>
        <strain evidence="6">p1417</strain>
    </source>
</reference>
<dbReference type="EMBL" id="WPNZ01000009">
    <property type="protein sequence ID" value="MVO86552.1"/>
    <property type="molecule type" value="Genomic_DNA"/>
</dbReference>
<feature type="region of interest" description="Disordered" evidence="2">
    <location>
        <begin position="511"/>
        <end position="536"/>
    </location>
</feature>
<evidence type="ECO:0000256" key="1">
    <source>
        <dbReference type="ARBA" id="ARBA00022729"/>
    </source>
</evidence>
<proteinExistence type="predicted"/>
<dbReference type="PANTHER" id="PTHR30570:SF1">
    <property type="entry name" value="PHOSPHATE-BINDING PROTEIN PSTS"/>
    <property type="match status" value="1"/>
</dbReference>
<dbReference type="AlphaFoldDB" id="A0A6L6WYG2"/>